<evidence type="ECO:0000256" key="7">
    <source>
        <dbReference type="ARBA" id="ARBA00023136"/>
    </source>
</evidence>
<accession>A0A5B9PEN7</accession>
<feature type="transmembrane region" description="Helical" evidence="8">
    <location>
        <begin position="273"/>
        <end position="294"/>
    </location>
</feature>
<evidence type="ECO:0000256" key="5">
    <source>
        <dbReference type="ARBA" id="ARBA00022692"/>
    </source>
</evidence>
<feature type="transmembrane region" description="Helical" evidence="8">
    <location>
        <begin position="41"/>
        <end position="62"/>
    </location>
</feature>
<keyword evidence="4" id="KW-0997">Cell inner membrane</keyword>
<sequence length="539" mass="58074">MKLALNQKVLFAAWCLVSLALFASLFLFLTPGDRAIAWRTISLGAATSLFAIPIGVLLAWIANGRGIVAATVRTFCIVGVLLPVFVQVSAWDAAFGKLGLLTNSFGDVLKPVLSRWPAAIWIHSMVAAPQVAVLFLVVLRSGSEDWEDALRLETNATEASLRILVWRFLPVTLAATLWTMIGCAREIAVTDIYQIGTLSEQVYLGYSLGQLNAIGTAWTPEQLAAAQNLGLGITLLTVAWLAASAMFAFGSLSRSIERSESLRPMRFRKNRPAVNVTGIVLLLVVVAVPLANLIGRVGFSVIRVEGQPVATWDGSSAINAISRVFTDFQDEFIWSLLIAFVAASVVCAIAMPLVWFGRNSLFGKAVIGLVFGILAAAPGPSIGLLVAQLFNATEISAVQYLYDRTITAPVIANALFCLPLAIPVFWFLASQVSSDQRQQATLNGVSSWSQFLHFAIFAQWRSNLGAWFLVAAFSFAELSATQMVLPPGMDSVPRLALGMLHAGVNESTAALTLVTLLPVILFGVFAQICFAGTRRIRVE</sequence>
<keyword evidence="5 8" id="KW-0812">Transmembrane</keyword>
<organism evidence="9 10">
    <name type="scientific">Mariniblastus fucicola</name>
    <dbReference type="NCBI Taxonomy" id="980251"/>
    <lineage>
        <taxon>Bacteria</taxon>
        <taxon>Pseudomonadati</taxon>
        <taxon>Planctomycetota</taxon>
        <taxon>Planctomycetia</taxon>
        <taxon>Pirellulales</taxon>
        <taxon>Pirellulaceae</taxon>
        <taxon>Mariniblastus</taxon>
    </lineage>
</organism>
<evidence type="ECO:0000313" key="10">
    <source>
        <dbReference type="Proteomes" id="UP000322214"/>
    </source>
</evidence>
<evidence type="ECO:0000256" key="6">
    <source>
        <dbReference type="ARBA" id="ARBA00022989"/>
    </source>
</evidence>
<gene>
    <name evidence="9" type="ORF">MFFC18_35660</name>
</gene>
<evidence type="ECO:0000313" key="9">
    <source>
        <dbReference type="EMBL" id="QEG23665.1"/>
    </source>
</evidence>
<evidence type="ECO:0000256" key="8">
    <source>
        <dbReference type="SAM" id="Phobius"/>
    </source>
</evidence>
<evidence type="ECO:0000256" key="3">
    <source>
        <dbReference type="ARBA" id="ARBA00022475"/>
    </source>
</evidence>
<proteinExistence type="predicted"/>
<keyword evidence="10" id="KW-1185">Reference proteome</keyword>
<feature type="transmembrane region" description="Helical" evidence="8">
    <location>
        <begin position="464"/>
        <end position="485"/>
    </location>
</feature>
<evidence type="ECO:0000256" key="4">
    <source>
        <dbReference type="ARBA" id="ARBA00022519"/>
    </source>
</evidence>
<dbReference type="Proteomes" id="UP000322214">
    <property type="component" value="Chromosome"/>
</dbReference>
<feature type="transmembrane region" description="Helical" evidence="8">
    <location>
        <begin position="366"/>
        <end position="390"/>
    </location>
</feature>
<evidence type="ECO:0000256" key="1">
    <source>
        <dbReference type="ARBA" id="ARBA00004429"/>
    </source>
</evidence>
<dbReference type="Gene3D" id="1.10.3720.10">
    <property type="entry name" value="MetI-like"/>
    <property type="match status" value="2"/>
</dbReference>
<feature type="transmembrane region" description="Helical" evidence="8">
    <location>
        <begin position="332"/>
        <end position="354"/>
    </location>
</feature>
<evidence type="ECO:0008006" key="11">
    <source>
        <dbReference type="Google" id="ProtNLM"/>
    </source>
</evidence>
<dbReference type="GO" id="GO:0005886">
    <property type="term" value="C:plasma membrane"/>
    <property type="evidence" value="ECO:0007669"/>
    <property type="project" value="UniProtKB-SubCell"/>
</dbReference>
<reference evidence="9 10" key="1">
    <citation type="submission" date="2019-08" db="EMBL/GenBank/DDBJ databases">
        <title>Deep-cultivation of Planctomycetes and their phenomic and genomic characterization uncovers novel biology.</title>
        <authorList>
            <person name="Wiegand S."/>
            <person name="Jogler M."/>
            <person name="Boedeker C."/>
            <person name="Pinto D."/>
            <person name="Vollmers J."/>
            <person name="Rivas-Marin E."/>
            <person name="Kohn T."/>
            <person name="Peeters S.H."/>
            <person name="Heuer A."/>
            <person name="Rast P."/>
            <person name="Oberbeckmann S."/>
            <person name="Bunk B."/>
            <person name="Jeske O."/>
            <person name="Meyerdierks A."/>
            <person name="Storesund J.E."/>
            <person name="Kallscheuer N."/>
            <person name="Luecker S."/>
            <person name="Lage O.M."/>
            <person name="Pohl T."/>
            <person name="Merkel B.J."/>
            <person name="Hornburger P."/>
            <person name="Mueller R.-W."/>
            <person name="Bruemmer F."/>
            <person name="Labrenz M."/>
            <person name="Spormann A.M."/>
            <person name="Op den Camp H."/>
            <person name="Overmann J."/>
            <person name="Amann R."/>
            <person name="Jetten M.S.M."/>
            <person name="Mascher T."/>
            <person name="Medema M.H."/>
            <person name="Devos D.P."/>
            <person name="Kaster A.-K."/>
            <person name="Ovreas L."/>
            <person name="Rohde M."/>
            <person name="Galperin M.Y."/>
            <person name="Jogler C."/>
        </authorList>
    </citation>
    <scope>NUCLEOTIDE SEQUENCE [LARGE SCALE GENOMIC DNA]</scope>
    <source>
        <strain evidence="9 10">FC18</strain>
    </source>
</reference>
<evidence type="ECO:0000256" key="2">
    <source>
        <dbReference type="ARBA" id="ARBA00022448"/>
    </source>
</evidence>
<dbReference type="EMBL" id="CP042912">
    <property type="protein sequence ID" value="QEG23665.1"/>
    <property type="molecule type" value="Genomic_DNA"/>
</dbReference>
<dbReference type="KEGG" id="mff:MFFC18_35660"/>
<dbReference type="InterPro" id="IPR035906">
    <property type="entry name" value="MetI-like_sf"/>
</dbReference>
<comment type="subcellular location">
    <subcellularLocation>
        <location evidence="1">Cell inner membrane</location>
        <topology evidence="1">Multi-pass membrane protein</topology>
    </subcellularLocation>
</comment>
<keyword evidence="2" id="KW-0813">Transport</keyword>
<dbReference type="PANTHER" id="PTHR43357:SF3">
    <property type="entry name" value="FE(3+)-TRANSPORT SYSTEM PERMEASE PROTEIN FBPB 2"/>
    <property type="match status" value="1"/>
</dbReference>
<keyword evidence="6 8" id="KW-1133">Transmembrane helix</keyword>
<feature type="transmembrane region" description="Helical" evidence="8">
    <location>
        <begin position="410"/>
        <end position="429"/>
    </location>
</feature>
<feature type="transmembrane region" description="Helical" evidence="8">
    <location>
        <begin position="509"/>
        <end position="530"/>
    </location>
</feature>
<feature type="transmembrane region" description="Helical" evidence="8">
    <location>
        <begin position="116"/>
        <end position="139"/>
    </location>
</feature>
<dbReference type="RefSeq" id="WP_075086222.1">
    <property type="nucleotide sequence ID" value="NZ_CP042912.1"/>
</dbReference>
<feature type="transmembrane region" description="Helical" evidence="8">
    <location>
        <begin position="9"/>
        <end position="29"/>
    </location>
</feature>
<name>A0A5B9PEN7_9BACT</name>
<feature type="transmembrane region" description="Helical" evidence="8">
    <location>
        <begin position="74"/>
        <end position="96"/>
    </location>
</feature>
<dbReference type="STRING" id="980251.GCA_001642875_04386"/>
<keyword evidence="7 8" id="KW-0472">Membrane</keyword>
<feature type="transmembrane region" description="Helical" evidence="8">
    <location>
        <begin position="229"/>
        <end position="252"/>
    </location>
</feature>
<dbReference type="SUPFAM" id="SSF161098">
    <property type="entry name" value="MetI-like"/>
    <property type="match status" value="2"/>
</dbReference>
<dbReference type="AlphaFoldDB" id="A0A5B9PEN7"/>
<protein>
    <recommendedName>
        <fullName evidence="11">ABC transmembrane type-1 domain-containing protein</fullName>
    </recommendedName>
</protein>
<dbReference type="PANTHER" id="PTHR43357">
    <property type="entry name" value="INNER MEMBRANE ABC TRANSPORTER PERMEASE PROTEIN YDCV"/>
    <property type="match status" value="1"/>
</dbReference>
<feature type="transmembrane region" description="Helical" evidence="8">
    <location>
        <begin position="159"/>
        <end position="181"/>
    </location>
</feature>
<dbReference type="OrthoDB" id="282704at2"/>
<keyword evidence="3" id="KW-1003">Cell membrane</keyword>